<reference evidence="1" key="1">
    <citation type="submission" date="2019-08" db="EMBL/GenBank/DDBJ databases">
        <authorList>
            <person name="Kucharzyk K."/>
            <person name="Murdoch R.W."/>
            <person name="Higgins S."/>
            <person name="Loffler F."/>
        </authorList>
    </citation>
    <scope>NUCLEOTIDE SEQUENCE</scope>
</reference>
<comment type="caution">
    <text evidence="1">The sequence shown here is derived from an EMBL/GenBank/DDBJ whole genome shotgun (WGS) entry which is preliminary data.</text>
</comment>
<protein>
    <submittedName>
        <fullName evidence="1">Uncharacterized protein</fullName>
    </submittedName>
</protein>
<gene>
    <name evidence="1" type="ORF">SDC9_45307</name>
</gene>
<proteinExistence type="predicted"/>
<name>A0A644W953_9ZZZZ</name>
<organism evidence="1">
    <name type="scientific">bioreactor metagenome</name>
    <dbReference type="NCBI Taxonomy" id="1076179"/>
    <lineage>
        <taxon>unclassified sequences</taxon>
        <taxon>metagenomes</taxon>
        <taxon>ecological metagenomes</taxon>
    </lineage>
</organism>
<sequence>MNTIKVEIDISSPVGKRLLKEIEKHPGIVKVEKQHPDTLAGQKTYTVDEVFEECYDILSEHYKCDVRKL</sequence>
<evidence type="ECO:0000313" key="1">
    <source>
        <dbReference type="EMBL" id="MPL99092.1"/>
    </source>
</evidence>
<dbReference type="EMBL" id="VSSQ01000646">
    <property type="protein sequence ID" value="MPL99092.1"/>
    <property type="molecule type" value="Genomic_DNA"/>
</dbReference>
<dbReference type="AlphaFoldDB" id="A0A644W953"/>
<accession>A0A644W953</accession>